<keyword evidence="3" id="KW-1003">Cell membrane</keyword>
<evidence type="ECO:0000313" key="10">
    <source>
        <dbReference type="Proteomes" id="UP000295131"/>
    </source>
</evidence>
<keyword evidence="2 7" id="KW-0813">Transport</keyword>
<evidence type="ECO:0000256" key="5">
    <source>
        <dbReference type="ARBA" id="ARBA00022989"/>
    </source>
</evidence>
<keyword evidence="5 7" id="KW-1133">Transmembrane helix</keyword>
<feature type="transmembrane region" description="Helical" evidence="7">
    <location>
        <begin position="335"/>
        <end position="356"/>
    </location>
</feature>
<comment type="similarity">
    <text evidence="7">Belongs to the binding-protein-dependent transport system permease family.</text>
</comment>
<dbReference type="AlphaFoldDB" id="A0A4R5PHP9"/>
<evidence type="ECO:0000256" key="3">
    <source>
        <dbReference type="ARBA" id="ARBA00022475"/>
    </source>
</evidence>
<keyword evidence="10" id="KW-1185">Reference proteome</keyword>
<organism evidence="9 10">
    <name type="scientific">Pseudohoeflea suaedae</name>
    <dbReference type="NCBI Taxonomy" id="877384"/>
    <lineage>
        <taxon>Bacteria</taxon>
        <taxon>Pseudomonadati</taxon>
        <taxon>Pseudomonadota</taxon>
        <taxon>Alphaproteobacteria</taxon>
        <taxon>Hyphomicrobiales</taxon>
        <taxon>Rhizobiaceae</taxon>
        <taxon>Pseudohoeflea</taxon>
    </lineage>
</organism>
<evidence type="ECO:0000259" key="8">
    <source>
        <dbReference type="PROSITE" id="PS50928"/>
    </source>
</evidence>
<proteinExistence type="inferred from homology"/>
<feature type="transmembrane region" description="Helical" evidence="7">
    <location>
        <begin position="86"/>
        <end position="107"/>
    </location>
</feature>
<evidence type="ECO:0000256" key="2">
    <source>
        <dbReference type="ARBA" id="ARBA00022448"/>
    </source>
</evidence>
<keyword evidence="4 7" id="KW-0812">Transmembrane</keyword>
<feature type="transmembrane region" description="Helical" evidence="7">
    <location>
        <begin position="56"/>
        <end position="74"/>
    </location>
</feature>
<feature type="transmembrane region" description="Helical" evidence="7">
    <location>
        <begin position="238"/>
        <end position="259"/>
    </location>
</feature>
<feature type="transmembrane region" description="Helical" evidence="7">
    <location>
        <begin position="33"/>
        <end position="51"/>
    </location>
</feature>
<dbReference type="Pfam" id="PF00528">
    <property type="entry name" value="BPD_transp_1"/>
    <property type="match status" value="1"/>
</dbReference>
<dbReference type="InterPro" id="IPR035906">
    <property type="entry name" value="MetI-like_sf"/>
</dbReference>
<keyword evidence="6 7" id="KW-0472">Membrane</keyword>
<dbReference type="OrthoDB" id="9792509at2"/>
<dbReference type="PANTHER" id="PTHR30151:SF41">
    <property type="entry name" value="ABC TRANSPORTER PERMEASE PROTEIN"/>
    <property type="match status" value="1"/>
</dbReference>
<dbReference type="SUPFAM" id="SSF161098">
    <property type="entry name" value="MetI-like"/>
    <property type="match status" value="1"/>
</dbReference>
<dbReference type="Proteomes" id="UP000295131">
    <property type="component" value="Unassembled WGS sequence"/>
</dbReference>
<dbReference type="GO" id="GO:0055085">
    <property type="term" value="P:transmembrane transport"/>
    <property type="evidence" value="ECO:0007669"/>
    <property type="project" value="InterPro"/>
</dbReference>
<dbReference type="CDD" id="cd06261">
    <property type="entry name" value="TM_PBP2"/>
    <property type="match status" value="1"/>
</dbReference>
<evidence type="ECO:0000256" key="7">
    <source>
        <dbReference type="RuleBase" id="RU363032"/>
    </source>
</evidence>
<accession>A0A4R5PHP9</accession>
<feature type="domain" description="ABC transmembrane type-1" evidence="8">
    <location>
        <begin position="172"/>
        <end position="357"/>
    </location>
</feature>
<evidence type="ECO:0000313" key="9">
    <source>
        <dbReference type="EMBL" id="TDH34446.1"/>
    </source>
</evidence>
<comment type="subcellular location">
    <subcellularLocation>
        <location evidence="1 7">Cell membrane</location>
        <topology evidence="1 7">Multi-pass membrane protein</topology>
    </subcellularLocation>
</comment>
<evidence type="ECO:0000256" key="1">
    <source>
        <dbReference type="ARBA" id="ARBA00004651"/>
    </source>
</evidence>
<dbReference type="PROSITE" id="PS50928">
    <property type="entry name" value="ABC_TM1"/>
    <property type="match status" value="1"/>
</dbReference>
<evidence type="ECO:0000256" key="6">
    <source>
        <dbReference type="ARBA" id="ARBA00023136"/>
    </source>
</evidence>
<comment type="caution">
    <text evidence="9">The sequence shown here is derived from an EMBL/GenBank/DDBJ whole genome shotgun (WGS) entry which is preliminary data.</text>
</comment>
<dbReference type="Gene3D" id="1.10.3720.10">
    <property type="entry name" value="MetI-like"/>
    <property type="match status" value="1"/>
</dbReference>
<dbReference type="GO" id="GO:0005886">
    <property type="term" value="C:plasma membrane"/>
    <property type="evidence" value="ECO:0007669"/>
    <property type="project" value="UniProtKB-SubCell"/>
</dbReference>
<sequence>MIAFRPNWQAIAAFLAGLASLVALPFTATMETGASLLVTVIVVGASVLSMLKLRPAVEAVILAVASHGAAWLLIGGLEDAFGTATFGYFASLAAAWLLAWRLVTVLSEMKLTSVTAQRTVSLIVPAIFGIWILILWEALTRGGGVPFVLLPPPSSIGARIVTSTNILAADFVQTVLKAVFIGYLIGTLSGFVVAVLADRFRFLAAGLLPIGNMVAALPMIGIAPIMVIWFGFDWHSKAAVVVVMTFFPMLVNTLAGLAATGHMERDLMRTYGASHWQVLGKLRLPVAMPFIFNALKINSTLALIGAIVAEFFGTPVVGMGFRISTEVGRMNLDMVWAEIALAAVVGSLFYGLLALAERIVTFWHPSYR</sequence>
<dbReference type="InterPro" id="IPR000515">
    <property type="entry name" value="MetI-like"/>
</dbReference>
<name>A0A4R5PHP9_9HYPH</name>
<dbReference type="EMBL" id="SMSI01000004">
    <property type="protein sequence ID" value="TDH34446.1"/>
    <property type="molecule type" value="Genomic_DNA"/>
</dbReference>
<evidence type="ECO:0000256" key="4">
    <source>
        <dbReference type="ARBA" id="ARBA00022692"/>
    </source>
</evidence>
<feature type="transmembrane region" description="Helical" evidence="7">
    <location>
        <begin position="178"/>
        <end position="197"/>
    </location>
</feature>
<dbReference type="PANTHER" id="PTHR30151">
    <property type="entry name" value="ALKANE SULFONATE ABC TRANSPORTER-RELATED, MEMBRANE SUBUNIT"/>
    <property type="match status" value="1"/>
</dbReference>
<protein>
    <submittedName>
        <fullName evidence="9">ABC transporter permease</fullName>
    </submittedName>
</protein>
<reference evidence="9 10" key="1">
    <citation type="journal article" date="2013" name="Int. J. Syst. Evol. Microbiol.">
        <title>Hoeflea suaedae sp. nov., an endophytic bacterium isolated from the root of the halophyte Suaeda maritima.</title>
        <authorList>
            <person name="Chung E.J."/>
            <person name="Park J.A."/>
            <person name="Pramanik P."/>
            <person name="Bibi F."/>
            <person name="Jeon C.O."/>
            <person name="Chung Y.R."/>
        </authorList>
    </citation>
    <scope>NUCLEOTIDE SEQUENCE [LARGE SCALE GENOMIC DNA]</scope>
    <source>
        <strain evidence="9 10">YC6898</strain>
    </source>
</reference>
<feature type="transmembrane region" description="Helical" evidence="7">
    <location>
        <begin position="301"/>
        <end position="323"/>
    </location>
</feature>
<gene>
    <name evidence="9" type="ORF">E2A64_17435</name>
</gene>
<dbReference type="RefSeq" id="WP_133285793.1">
    <property type="nucleotide sequence ID" value="NZ_SMSI01000004.1"/>
</dbReference>
<feature type="transmembrane region" description="Helical" evidence="7">
    <location>
        <begin position="119"/>
        <end position="139"/>
    </location>
</feature>
<feature type="transmembrane region" description="Helical" evidence="7">
    <location>
        <begin position="209"/>
        <end position="232"/>
    </location>
</feature>